<name>A0A8J3D870_9BACT</name>
<dbReference type="EMBL" id="BMXG01000004">
    <property type="protein sequence ID" value="GHB94548.1"/>
    <property type="molecule type" value="Genomic_DNA"/>
</dbReference>
<reference evidence="2" key="2">
    <citation type="submission" date="2020-09" db="EMBL/GenBank/DDBJ databases">
        <authorList>
            <person name="Sun Q."/>
            <person name="Kim S."/>
        </authorList>
    </citation>
    <scope>NUCLEOTIDE SEQUENCE</scope>
    <source>
        <strain evidence="2">KCTC 12870</strain>
    </source>
</reference>
<proteinExistence type="predicted"/>
<organism evidence="2 3">
    <name type="scientific">Cerasicoccus arenae</name>
    <dbReference type="NCBI Taxonomy" id="424488"/>
    <lineage>
        <taxon>Bacteria</taxon>
        <taxon>Pseudomonadati</taxon>
        <taxon>Verrucomicrobiota</taxon>
        <taxon>Opitutia</taxon>
        <taxon>Puniceicoccales</taxon>
        <taxon>Cerasicoccaceae</taxon>
        <taxon>Cerasicoccus</taxon>
    </lineage>
</organism>
<dbReference type="AlphaFoldDB" id="A0A8J3D870"/>
<keyword evidence="1" id="KW-0732">Signal</keyword>
<reference evidence="2" key="1">
    <citation type="journal article" date="2014" name="Int. J. Syst. Evol. Microbiol.">
        <title>Complete genome sequence of Corynebacterium casei LMG S-19264T (=DSM 44701T), isolated from a smear-ripened cheese.</title>
        <authorList>
            <consortium name="US DOE Joint Genome Institute (JGI-PGF)"/>
            <person name="Walter F."/>
            <person name="Albersmeier A."/>
            <person name="Kalinowski J."/>
            <person name="Ruckert C."/>
        </authorList>
    </citation>
    <scope>NUCLEOTIDE SEQUENCE</scope>
    <source>
        <strain evidence="2">KCTC 12870</strain>
    </source>
</reference>
<feature type="chain" id="PRO_5035203004" description="DUF481 domain-containing protein" evidence="1">
    <location>
        <begin position="38"/>
        <end position="356"/>
    </location>
</feature>
<gene>
    <name evidence="2" type="ORF">GCM10007047_07540</name>
</gene>
<keyword evidence="3" id="KW-1185">Reference proteome</keyword>
<evidence type="ECO:0000313" key="2">
    <source>
        <dbReference type="EMBL" id="GHB94548.1"/>
    </source>
</evidence>
<sequence length="356" mass="39775">MGEKNVEITTIHHRFFNVMLKFTLLLTSIAFCAVASADTLILKNGDRISGQLISQEDGVITFESDMIGKISVAAADATVEQPAPDFVEAAESANAIVAGAEVSSAEEAETAEDQEEVDAITRSLLDAQSWVDQWVPEGWSGKLTFGFSYLESNTETTTLNFDFNGKKDAAPHHYKFDMYYQYSNQTDKNGVDTKNLDTYGAMFGYDHDINDLMYFNSELSYLRNMVKDINHQVDLDLGIGFHVIKEDNITLNIIPAYTLQYKEAEGISQKWYNLATLKETFTYKLSEIVRFEQTASGSIAPADLDDYQYEFTAAMITKLASWIDATLAYKLTFDNTVGTSGVKKEQQIIFGFGVPY</sequence>
<dbReference type="InterPro" id="IPR007433">
    <property type="entry name" value="DUF481"/>
</dbReference>
<protein>
    <recommendedName>
        <fullName evidence="4">DUF481 domain-containing protein</fullName>
    </recommendedName>
</protein>
<accession>A0A8J3D870</accession>
<feature type="signal peptide" evidence="1">
    <location>
        <begin position="1"/>
        <end position="37"/>
    </location>
</feature>
<comment type="caution">
    <text evidence="2">The sequence shown here is derived from an EMBL/GenBank/DDBJ whole genome shotgun (WGS) entry which is preliminary data.</text>
</comment>
<evidence type="ECO:0000256" key="1">
    <source>
        <dbReference type="SAM" id="SignalP"/>
    </source>
</evidence>
<dbReference type="Proteomes" id="UP000642829">
    <property type="component" value="Unassembled WGS sequence"/>
</dbReference>
<dbReference type="Pfam" id="PF04338">
    <property type="entry name" value="DUF481"/>
    <property type="match status" value="1"/>
</dbReference>
<evidence type="ECO:0000313" key="3">
    <source>
        <dbReference type="Proteomes" id="UP000642829"/>
    </source>
</evidence>
<evidence type="ECO:0008006" key="4">
    <source>
        <dbReference type="Google" id="ProtNLM"/>
    </source>
</evidence>